<dbReference type="SUPFAM" id="SSF51735">
    <property type="entry name" value="NAD(P)-binding Rossmann-fold domains"/>
    <property type="match status" value="1"/>
</dbReference>
<dbReference type="Gene3D" id="3.40.50.720">
    <property type="entry name" value="NAD(P)-binding Rossmann-like Domain"/>
    <property type="match status" value="1"/>
</dbReference>
<dbReference type="AlphaFoldDB" id="A0A1E8PYE0"/>
<keyword evidence="2" id="KW-0472">Membrane</keyword>
<dbReference type="Pfam" id="PF00106">
    <property type="entry name" value="adh_short"/>
    <property type="match status" value="1"/>
</dbReference>
<protein>
    <recommendedName>
        <fullName evidence="5">Short-chain dehydrogenase</fullName>
    </recommendedName>
</protein>
<proteinExistence type="predicted"/>
<evidence type="ECO:0008006" key="5">
    <source>
        <dbReference type="Google" id="ProtNLM"/>
    </source>
</evidence>
<organism evidence="3 4">
    <name type="scientific">Mycolicibacterium grossiae</name>
    <dbReference type="NCBI Taxonomy" id="1552759"/>
    <lineage>
        <taxon>Bacteria</taxon>
        <taxon>Bacillati</taxon>
        <taxon>Actinomycetota</taxon>
        <taxon>Actinomycetes</taxon>
        <taxon>Mycobacteriales</taxon>
        <taxon>Mycobacteriaceae</taxon>
        <taxon>Mycolicibacterium</taxon>
    </lineage>
</organism>
<evidence type="ECO:0000313" key="3">
    <source>
        <dbReference type="EMBL" id="OFJ51295.1"/>
    </source>
</evidence>
<dbReference type="OrthoDB" id="9797538at2"/>
<keyword evidence="1" id="KW-0560">Oxidoreductase</keyword>
<dbReference type="GO" id="GO:0016491">
    <property type="term" value="F:oxidoreductase activity"/>
    <property type="evidence" value="ECO:0007669"/>
    <property type="project" value="UniProtKB-KW"/>
</dbReference>
<dbReference type="EMBL" id="MCHX01000071">
    <property type="protein sequence ID" value="OFJ51295.1"/>
    <property type="molecule type" value="Genomic_DNA"/>
</dbReference>
<name>A0A1E8PYE0_9MYCO</name>
<dbReference type="InterPro" id="IPR036291">
    <property type="entry name" value="NAD(P)-bd_dom_sf"/>
</dbReference>
<sequence length="276" mass="29464">MRRRRRASTVPDFATRYGPWAVIAGASEGIGACLADDVAARGCHVVLIARNGALLDRVAADVATRHGVEVRPLVLDLTVDDVADRVAAATADLEVGSMFYNAGASDRTSDFLDTDYAYSRSQIALDCTGPVALARHFGPAMRARGRGGLVFVASLACVAGSATLAMYAGVKAFQHTFAEGLWAELLPYGVDVCCTPLGMTFTPALERMGVAYDPDQQMTAEAVAREIVENIGNGPVHVVGEHNRAVAEQVWTVDRRTLVELMSAASRDFAAHRGRR</sequence>
<evidence type="ECO:0000256" key="1">
    <source>
        <dbReference type="ARBA" id="ARBA00023002"/>
    </source>
</evidence>
<keyword evidence="2" id="KW-0812">Transmembrane</keyword>
<feature type="transmembrane region" description="Helical" evidence="2">
    <location>
        <begin position="149"/>
        <end position="170"/>
    </location>
</feature>
<dbReference type="InterPro" id="IPR051019">
    <property type="entry name" value="VLCFA-Steroid_DH"/>
</dbReference>
<accession>A0A1E8PYE0</accession>
<keyword evidence="2" id="KW-1133">Transmembrane helix</keyword>
<dbReference type="Proteomes" id="UP000178953">
    <property type="component" value="Unassembled WGS sequence"/>
</dbReference>
<evidence type="ECO:0000256" key="2">
    <source>
        <dbReference type="SAM" id="Phobius"/>
    </source>
</evidence>
<dbReference type="PANTHER" id="PTHR43899:SF4">
    <property type="entry name" value="17 BETA-HYDROXYSTEROID DEHYDROGENASE TYPE 3"/>
    <property type="match status" value="1"/>
</dbReference>
<evidence type="ECO:0000313" key="4">
    <source>
        <dbReference type="Proteomes" id="UP000178953"/>
    </source>
</evidence>
<comment type="caution">
    <text evidence="3">The sequence shown here is derived from an EMBL/GenBank/DDBJ whole genome shotgun (WGS) entry which is preliminary data.</text>
</comment>
<keyword evidence="4" id="KW-1185">Reference proteome</keyword>
<reference evidence="3 4" key="1">
    <citation type="submission" date="2016-09" db="EMBL/GenBank/DDBJ databases">
        <title>genome sequence of Mycobacterium sp. 739 SCH.</title>
        <authorList>
            <person name="Greninger A.L."/>
            <person name="Qin X."/>
            <person name="Jerome K."/>
            <person name="Vora S."/>
            <person name="Quinn K."/>
        </authorList>
    </citation>
    <scope>NUCLEOTIDE SEQUENCE [LARGE SCALE GENOMIC DNA]</scope>
    <source>
        <strain evidence="3 4">SCH</strain>
    </source>
</reference>
<gene>
    <name evidence="3" type="ORF">BEL07_23510</name>
</gene>
<dbReference type="PANTHER" id="PTHR43899">
    <property type="entry name" value="RH59310P"/>
    <property type="match status" value="1"/>
</dbReference>
<dbReference type="InterPro" id="IPR002347">
    <property type="entry name" value="SDR_fam"/>
</dbReference>